<organism evidence="1 2">
    <name type="scientific">Capsulimonas corticalis</name>
    <dbReference type="NCBI Taxonomy" id="2219043"/>
    <lineage>
        <taxon>Bacteria</taxon>
        <taxon>Bacillati</taxon>
        <taxon>Armatimonadota</taxon>
        <taxon>Armatimonadia</taxon>
        <taxon>Capsulimonadales</taxon>
        <taxon>Capsulimonadaceae</taxon>
        <taxon>Capsulimonas</taxon>
    </lineage>
</organism>
<reference evidence="1 2" key="1">
    <citation type="journal article" date="2019" name="Int. J. Syst. Evol. Microbiol.">
        <title>Capsulimonas corticalis gen. nov., sp. nov., an aerobic capsulated bacterium, of a novel bacterial order, Capsulimonadales ord. nov., of the class Armatimonadia of the phylum Armatimonadetes.</title>
        <authorList>
            <person name="Li J."/>
            <person name="Kudo C."/>
            <person name="Tonouchi A."/>
        </authorList>
    </citation>
    <scope>NUCLEOTIDE SEQUENCE [LARGE SCALE GENOMIC DNA]</scope>
    <source>
        <strain evidence="1 2">AX-7</strain>
    </source>
</reference>
<dbReference type="KEGG" id="ccot:CCAX7_16750"/>
<evidence type="ECO:0000313" key="2">
    <source>
        <dbReference type="Proteomes" id="UP000287394"/>
    </source>
</evidence>
<dbReference type="EMBL" id="AP025739">
    <property type="protein sequence ID" value="BDI29624.1"/>
    <property type="molecule type" value="Genomic_DNA"/>
</dbReference>
<dbReference type="Proteomes" id="UP000287394">
    <property type="component" value="Chromosome"/>
</dbReference>
<name>A0A402CYY3_9BACT</name>
<sequence>MNNSTHIRKLYARIRFVLALFMLGLAVSGATAIPLADELDLLTQWMGLPAGASPHAYAGLPGWLLTVRAALRDVDTRWPFLFYGTDWLAFGHFVIAIAFLGPWRDPVRNVWVITFGMIACVLVIPYALVFGPLRGIPFYWRLIDCAFGVVGFFPLLWCRLMVGQLERRGVSAY</sequence>
<accession>A0A402CYY3</accession>
<keyword evidence="2" id="KW-1185">Reference proteome</keyword>
<proteinExistence type="predicted"/>
<dbReference type="OrthoDB" id="190649at2"/>
<dbReference type="AlphaFoldDB" id="A0A402CYY3"/>
<gene>
    <name evidence="1" type="ORF">CCAX7_16750</name>
</gene>
<evidence type="ECO:0000313" key="1">
    <source>
        <dbReference type="EMBL" id="BDI29624.1"/>
    </source>
</evidence>
<dbReference type="RefSeq" id="WP_119322507.1">
    <property type="nucleotide sequence ID" value="NZ_AP025739.1"/>
</dbReference>
<protein>
    <submittedName>
        <fullName evidence="1">Uncharacterized protein</fullName>
    </submittedName>
</protein>